<keyword evidence="3" id="KW-1185">Reference proteome</keyword>
<accession>A0A319D939</accession>
<evidence type="ECO:0000256" key="1">
    <source>
        <dbReference type="SAM" id="Phobius"/>
    </source>
</evidence>
<dbReference type="OrthoDB" id="4486746at2759"/>
<dbReference type="Proteomes" id="UP000247810">
    <property type="component" value="Unassembled WGS sequence"/>
</dbReference>
<dbReference type="VEuPathDB" id="FungiDB:BO71DRAFT_244496"/>
<feature type="transmembrane region" description="Helical" evidence="1">
    <location>
        <begin position="201"/>
        <end position="219"/>
    </location>
</feature>
<dbReference type="EMBL" id="KZ825883">
    <property type="protein sequence ID" value="PYH93905.1"/>
    <property type="molecule type" value="Genomic_DNA"/>
</dbReference>
<reference evidence="2 3" key="1">
    <citation type="submission" date="2018-02" db="EMBL/GenBank/DDBJ databases">
        <title>The genomes of Aspergillus section Nigri reveals drivers in fungal speciation.</title>
        <authorList>
            <consortium name="DOE Joint Genome Institute"/>
            <person name="Vesth T.C."/>
            <person name="Nybo J."/>
            <person name="Theobald S."/>
            <person name="Brandl J."/>
            <person name="Frisvad J.C."/>
            <person name="Nielsen K.F."/>
            <person name="Lyhne E.K."/>
            <person name="Kogle M.E."/>
            <person name="Kuo A."/>
            <person name="Riley R."/>
            <person name="Clum A."/>
            <person name="Nolan M."/>
            <person name="Lipzen A."/>
            <person name="Salamov A."/>
            <person name="Henrissat B."/>
            <person name="Wiebenga A."/>
            <person name="De vries R.P."/>
            <person name="Grigoriev I.V."/>
            <person name="Mortensen U.H."/>
            <person name="Andersen M.R."/>
            <person name="Baker S.E."/>
        </authorList>
    </citation>
    <scope>NUCLEOTIDE SEQUENCE [LARGE SCALE GENOMIC DNA]</scope>
    <source>
        <strain evidence="2 3">CBS 707.79</strain>
    </source>
</reference>
<name>A0A319D939_9EURO</name>
<keyword evidence="1" id="KW-1133">Transmembrane helix</keyword>
<protein>
    <submittedName>
        <fullName evidence="2">Uncharacterized protein</fullName>
    </submittedName>
</protein>
<dbReference type="AlphaFoldDB" id="A0A319D939"/>
<feature type="transmembrane region" description="Helical" evidence="1">
    <location>
        <begin position="164"/>
        <end position="181"/>
    </location>
</feature>
<evidence type="ECO:0000313" key="3">
    <source>
        <dbReference type="Proteomes" id="UP000247810"/>
    </source>
</evidence>
<keyword evidence="1" id="KW-0812">Transmembrane</keyword>
<feature type="transmembrane region" description="Helical" evidence="1">
    <location>
        <begin position="112"/>
        <end position="133"/>
    </location>
</feature>
<organism evidence="2 3">
    <name type="scientific">Aspergillus ellipticus CBS 707.79</name>
    <dbReference type="NCBI Taxonomy" id="1448320"/>
    <lineage>
        <taxon>Eukaryota</taxon>
        <taxon>Fungi</taxon>
        <taxon>Dikarya</taxon>
        <taxon>Ascomycota</taxon>
        <taxon>Pezizomycotina</taxon>
        <taxon>Eurotiomycetes</taxon>
        <taxon>Eurotiomycetidae</taxon>
        <taxon>Eurotiales</taxon>
        <taxon>Aspergillaceae</taxon>
        <taxon>Aspergillus</taxon>
        <taxon>Aspergillus subgen. Circumdati</taxon>
    </lineage>
</organism>
<gene>
    <name evidence="2" type="ORF">BO71DRAFT_244496</name>
</gene>
<proteinExistence type="predicted"/>
<sequence length="265" mass="30198">MGQKVSAIHGVKSEDFYKQGNAINEIWVGDVELISRLPFADSDMAQASWPKGQFPKIPWHNFIIPLKRGILSMEEAIESTIVESNVPNHVKRALETASMGDQLITKEELGKVFAVFIILSIGLLCFANSWVAFRTIIRWAEYEEPYQPSDRTTPGVATRVRNSIYLAAVMQIVGSILWALANFVLEALLQNPGLPLATSFWWMYACFNVPTMSLFFQSIKAMRFLWAKYTNILYGRRDDDTGDMEDGLVNGLRAQHRQRPRRHRD</sequence>
<evidence type="ECO:0000313" key="2">
    <source>
        <dbReference type="EMBL" id="PYH93905.1"/>
    </source>
</evidence>
<keyword evidence="1" id="KW-0472">Membrane</keyword>